<gene>
    <name evidence="2" type="ORF">CVS27_16090</name>
</gene>
<accession>A0A2S3ZTA4</accession>
<keyword evidence="3" id="KW-1185">Reference proteome</keyword>
<dbReference type="AlphaFoldDB" id="A0A2S3ZTA4"/>
<evidence type="ECO:0000313" key="3">
    <source>
        <dbReference type="Proteomes" id="UP000237061"/>
    </source>
</evidence>
<feature type="transmembrane region" description="Helical" evidence="1">
    <location>
        <begin position="104"/>
        <end position="122"/>
    </location>
</feature>
<evidence type="ECO:0000313" key="2">
    <source>
        <dbReference type="EMBL" id="POH72403.1"/>
    </source>
</evidence>
<name>A0A2S3ZTA4_ARTGL</name>
<proteinExistence type="predicted"/>
<evidence type="ECO:0000256" key="1">
    <source>
        <dbReference type="SAM" id="Phobius"/>
    </source>
</evidence>
<keyword evidence="1" id="KW-0472">Membrane</keyword>
<feature type="transmembrane region" description="Helical" evidence="1">
    <location>
        <begin position="12"/>
        <end position="34"/>
    </location>
</feature>
<protein>
    <submittedName>
        <fullName evidence="2">Uncharacterized protein</fullName>
    </submittedName>
</protein>
<feature type="transmembrane region" description="Helical" evidence="1">
    <location>
        <begin position="79"/>
        <end position="98"/>
    </location>
</feature>
<feature type="transmembrane region" description="Helical" evidence="1">
    <location>
        <begin position="40"/>
        <end position="59"/>
    </location>
</feature>
<dbReference type="Proteomes" id="UP000237061">
    <property type="component" value="Unassembled WGS sequence"/>
</dbReference>
<dbReference type="EMBL" id="PPXC01000014">
    <property type="protein sequence ID" value="POH72403.1"/>
    <property type="molecule type" value="Genomic_DNA"/>
</dbReference>
<keyword evidence="1" id="KW-0812">Transmembrane</keyword>
<dbReference type="RefSeq" id="WP_103466859.1">
    <property type="nucleotide sequence ID" value="NZ_PPXC01000014.1"/>
</dbReference>
<sequence length="250" mass="26834">MQPSVRDKRVRIGAGLAAMALAALSVFMVFGSGYSRGSDIPLGFLYGLYALYVFGAGFYLAAGRGKASAMVLLAHRGRLIGLGVFALVGVAAVVFGFAAGPEALVTTALWPNMVAFWILLQFRTMSGRFGRTEQWTTGLPLAGALESISGAFRQPGLSTTMVGQDVWVKIGQEWTGGTWLHKDATRYIKSVIGIHFRLDESDGETRITARSGDRTVTGMYDVLKLSDEMSATAVEIARQVATHHLDGPEP</sequence>
<comment type="caution">
    <text evidence="2">The sequence shown here is derived from an EMBL/GenBank/DDBJ whole genome shotgun (WGS) entry which is preliminary data.</text>
</comment>
<organism evidence="2 3">
    <name type="scientific">Arthrobacter glacialis</name>
    <dbReference type="NCBI Taxonomy" id="1664"/>
    <lineage>
        <taxon>Bacteria</taxon>
        <taxon>Bacillati</taxon>
        <taxon>Actinomycetota</taxon>
        <taxon>Actinomycetes</taxon>
        <taxon>Micrococcales</taxon>
        <taxon>Micrococcaceae</taxon>
        <taxon>Arthrobacter</taxon>
    </lineage>
</organism>
<keyword evidence="1" id="KW-1133">Transmembrane helix</keyword>
<reference evidence="2 3" key="1">
    <citation type="submission" date="2018-01" db="EMBL/GenBank/DDBJ databases">
        <title>Arthrobacter sp. nov., from glaciers in China.</title>
        <authorList>
            <person name="Liu Q."/>
            <person name="Xin Y.-H."/>
        </authorList>
    </citation>
    <scope>NUCLEOTIDE SEQUENCE [LARGE SCALE GENOMIC DNA]</scope>
    <source>
        <strain evidence="2 3">HLT2-12-2</strain>
    </source>
</reference>